<keyword evidence="2" id="KW-0808">Transferase</keyword>
<dbReference type="eggNOG" id="arCOG01182">
    <property type="taxonomic scope" value="Archaea"/>
</dbReference>
<keyword evidence="2" id="KW-0418">Kinase</keyword>
<evidence type="ECO:0000313" key="3">
    <source>
        <dbReference type="Proteomes" id="UP000000262"/>
    </source>
</evidence>
<dbReference type="EMBL" id="CP000816">
    <property type="protein sequence ID" value="ABU82030.1"/>
    <property type="molecule type" value="Genomic_DNA"/>
</dbReference>
<evidence type="ECO:0000313" key="2">
    <source>
        <dbReference type="EMBL" id="ABU82030.1"/>
    </source>
</evidence>
<dbReference type="PhylomeDB" id="A8AAS8"/>
<dbReference type="Gene3D" id="1.10.510.10">
    <property type="entry name" value="Transferase(Phosphotransferase) domain 1"/>
    <property type="match status" value="1"/>
</dbReference>
<dbReference type="GO" id="GO:0005524">
    <property type="term" value="F:ATP binding"/>
    <property type="evidence" value="ECO:0007669"/>
    <property type="project" value="InterPro"/>
</dbReference>
<dbReference type="InterPro" id="IPR000719">
    <property type="entry name" value="Prot_kinase_dom"/>
</dbReference>
<dbReference type="GO" id="GO:0004672">
    <property type="term" value="F:protein kinase activity"/>
    <property type="evidence" value="ECO:0007669"/>
    <property type="project" value="InterPro"/>
</dbReference>
<dbReference type="RefSeq" id="WP_012122994.1">
    <property type="nucleotide sequence ID" value="NC_009776.1"/>
</dbReference>
<dbReference type="InterPro" id="IPR011009">
    <property type="entry name" value="Kinase-like_dom_sf"/>
</dbReference>
<feature type="domain" description="Protein kinase" evidence="1">
    <location>
        <begin position="41"/>
        <end position="232"/>
    </location>
</feature>
<dbReference type="STRING" id="453591.Igni_0848"/>
<dbReference type="PROSITE" id="PS50011">
    <property type="entry name" value="PROTEIN_KINASE_DOM"/>
    <property type="match status" value="1"/>
</dbReference>
<accession>A8AAS8</accession>
<keyword evidence="3" id="KW-1185">Reference proteome</keyword>
<dbReference type="OrthoDB" id="86092at2157"/>
<protein>
    <submittedName>
        <fullName evidence="2">Ser/Thr protein kinase-like protein</fullName>
    </submittedName>
</protein>
<evidence type="ECO:0000259" key="1">
    <source>
        <dbReference type="PROSITE" id="PS50011"/>
    </source>
</evidence>
<dbReference type="AlphaFoldDB" id="A8AAS8"/>
<sequence>MVLKVRPKEAPLCFPKGECELGEVLEERGVEWVYNFGPRDLMGFKVLGAGFRGVVFLAEWKGRKVALKVRRTDVNVDMTREAELQRYAWPIAPKVFDYDRDFIIMEYVPLPSIENVLDALDVEELREVVLKVLSAGRELDKKGIDHGELTRPWKHVLVGDEVKIIDYGSASKARRPSNVTSLVSGLLLKPSPPASLISEKLGINKTLLLEAVRKYKRRMDEESFQNLVSLIL</sequence>
<dbReference type="HOGENOM" id="CLU_095575_0_0_2"/>
<reference evidence="2 3" key="1">
    <citation type="journal article" date="2008" name="Genome Biol.">
        <title>A genomic analysis of the archaeal system Ignicoccus hospitalis-Nanoarchaeum equitans.</title>
        <authorList>
            <person name="Podar M."/>
            <person name="Anderson I."/>
            <person name="Makarova K.S."/>
            <person name="Elkins J.G."/>
            <person name="Ivanova N."/>
            <person name="Wall M.A."/>
            <person name="Lykidis A."/>
            <person name="Mavromatis K."/>
            <person name="Sun H."/>
            <person name="Hudson M.E."/>
            <person name="Chen W."/>
            <person name="Deciu C."/>
            <person name="Hutchison D."/>
            <person name="Eads J.R."/>
            <person name="Anderson A."/>
            <person name="Fernandes F."/>
            <person name="Szeto E."/>
            <person name="Lapidus A."/>
            <person name="Kyrpides N.C."/>
            <person name="Saier M.H.Jr."/>
            <person name="Richardson P.M."/>
            <person name="Rachel R."/>
            <person name="Huber H."/>
            <person name="Eisen J.A."/>
            <person name="Koonin E.V."/>
            <person name="Keller M."/>
            <person name="Stetter K.O."/>
        </authorList>
    </citation>
    <scope>NUCLEOTIDE SEQUENCE [LARGE SCALE GENOMIC DNA]</scope>
    <source>
        <strain evidence="3">KIN4/I / DSM 18386 / JCM 14125</strain>
    </source>
</reference>
<proteinExistence type="predicted"/>
<gene>
    <name evidence="2" type="ordered locus">Igni_0848</name>
</gene>
<dbReference type="SUPFAM" id="SSF56112">
    <property type="entry name" value="Protein kinase-like (PK-like)"/>
    <property type="match status" value="1"/>
</dbReference>
<dbReference type="KEGG" id="iho:Igni_0848"/>
<dbReference type="GeneID" id="5562915"/>
<organism evidence="2 3">
    <name type="scientific">Ignicoccus hospitalis (strain KIN4/I / DSM 18386 / JCM 14125)</name>
    <dbReference type="NCBI Taxonomy" id="453591"/>
    <lineage>
        <taxon>Archaea</taxon>
        <taxon>Thermoproteota</taxon>
        <taxon>Thermoprotei</taxon>
        <taxon>Desulfurococcales</taxon>
        <taxon>Desulfurococcaceae</taxon>
        <taxon>Ignicoccus</taxon>
    </lineage>
</organism>
<name>A8AAS8_IGNH4</name>
<dbReference type="Proteomes" id="UP000000262">
    <property type="component" value="Chromosome"/>
</dbReference>